<dbReference type="GO" id="GO:0009873">
    <property type="term" value="P:ethylene-activated signaling pathway"/>
    <property type="evidence" value="ECO:0007669"/>
    <property type="project" value="UniProtKB-KW"/>
</dbReference>
<dbReference type="InterPro" id="IPR023278">
    <property type="entry name" value="Ethylene_insens-like_DNA-bd"/>
</dbReference>
<evidence type="ECO:0000256" key="4">
    <source>
        <dbReference type="ARBA" id="ARBA00023242"/>
    </source>
</evidence>
<dbReference type="PANTHER" id="PTHR33305:SF29">
    <property type="entry name" value="ETHYLENE INSENSITIVE 3-LIKE 5 PROTEIN"/>
    <property type="match status" value="1"/>
</dbReference>
<dbReference type="InterPro" id="IPR047091">
    <property type="entry name" value="EIN3-like_DNA-bd"/>
</dbReference>
<proteinExistence type="inferred from homology"/>
<keyword evidence="4" id="KW-0539">Nucleus</keyword>
<evidence type="ECO:0000256" key="3">
    <source>
        <dbReference type="ARBA" id="ARBA00022745"/>
    </source>
</evidence>
<dbReference type="Gene3D" id="1.10.3180.10">
    <property type="entry name" value="DNA-binding domain of EIN3-like"/>
    <property type="match status" value="1"/>
</dbReference>
<name>A0AAQ3KS60_9LILI</name>
<organism evidence="7 8">
    <name type="scientific">Canna indica</name>
    <name type="common">Indian-shot</name>
    <dbReference type="NCBI Taxonomy" id="4628"/>
    <lineage>
        <taxon>Eukaryota</taxon>
        <taxon>Viridiplantae</taxon>
        <taxon>Streptophyta</taxon>
        <taxon>Embryophyta</taxon>
        <taxon>Tracheophyta</taxon>
        <taxon>Spermatophyta</taxon>
        <taxon>Magnoliopsida</taxon>
        <taxon>Liliopsida</taxon>
        <taxon>Zingiberales</taxon>
        <taxon>Cannaceae</taxon>
        <taxon>Canna</taxon>
    </lineage>
</organism>
<dbReference type="SUPFAM" id="SSF116768">
    <property type="entry name" value="DNA-binding domain of EIN3-like"/>
    <property type="match status" value="1"/>
</dbReference>
<dbReference type="AlphaFoldDB" id="A0AAQ3KS60"/>
<comment type="subcellular location">
    <subcellularLocation>
        <location evidence="1">Nucleus</location>
    </subcellularLocation>
</comment>
<evidence type="ECO:0000313" key="7">
    <source>
        <dbReference type="EMBL" id="WOL11111.1"/>
    </source>
</evidence>
<feature type="domain" description="Ethylene insensitive 3-like DNA-binding" evidence="6">
    <location>
        <begin position="16"/>
        <end position="112"/>
    </location>
</feature>
<evidence type="ECO:0000256" key="2">
    <source>
        <dbReference type="ARBA" id="ARBA00009416"/>
    </source>
</evidence>
<evidence type="ECO:0000256" key="1">
    <source>
        <dbReference type="ARBA" id="ARBA00004123"/>
    </source>
</evidence>
<gene>
    <name evidence="7" type="ORF">Cni_G19872</name>
</gene>
<accession>A0AAQ3KS60</accession>
<evidence type="ECO:0000256" key="5">
    <source>
        <dbReference type="SAM" id="MobiDB-lite"/>
    </source>
</evidence>
<feature type="region of interest" description="Disordered" evidence="5">
    <location>
        <begin position="1"/>
        <end position="29"/>
    </location>
</feature>
<evidence type="ECO:0000259" key="6">
    <source>
        <dbReference type="Pfam" id="PF04873"/>
    </source>
</evidence>
<comment type="similarity">
    <text evidence="2">Belongs to the EIN3 family.</text>
</comment>
<evidence type="ECO:0000313" key="8">
    <source>
        <dbReference type="Proteomes" id="UP001327560"/>
    </source>
</evidence>
<dbReference type="Pfam" id="PF04873">
    <property type="entry name" value="EIN3_DNA-bd"/>
    <property type="match status" value="1"/>
</dbReference>
<dbReference type="InterPro" id="IPR006957">
    <property type="entry name" value="EIN3"/>
</dbReference>
<dbReference type="GO" id="GO:0003677">
    <property type="term" value="F:DNA binding"/>
    <property type="evidence" value="ECO:0007669"/>
    <property type="project" value="TreeGrafter"/>
</dbReference>
<dbReference type="GO" id="GO:0005634">
    <property type="term" value="C:nucleus"/>
    <property type="evidence" value="ECO:0007669"/>
    <property type="project" value="UniProtKB-SubCell"/>
</dbReference>
<reference evidence="7 8" key="1">
    <citation type="submission" date="2023-10" db="EMBL/GenBank/DDBJ databases">
        <title>Chromosome-scale genome assembly provides insights into flower coloration mechanisms of Canna indica.</title>
        <authorList>
            <person name="Li C."/>
        </authorList>
    </citation>
    <scope>NUCLEOTIDE SEQUENCE [LARGE SCALE GENOMIC DNA]</scope>
    <source>
        <tissue evidence="7">Flower</tissue>
    </source>
</reference>
<dbReference type="EMBL" id="CP136895">
    <property type="protein sequence ID" value="WOL11111.1"/>
    <property type="molecule type" value="Genomic_DNA"/>
</dbReference>
<protein>
    <recommendedName>
        <fullName evidence="6">Ethylene insensitive 3-like DNA-binding domain-containing protein</fullName>
    </recommendedName>
</protein>
<dbReference type="PANTHER" id="PTHR33305">
    <property type="entry name" value="ETHYLENE INSENSITIVE 3-LIKE 2 PROTEIN"/>
    <property type="match status" value="1"/>
</dbReference>
<keyword evidence="3" id="KW-0936">Ethylene signaling pathway</keyword>
<feature type="compositionally biased region" description="Basic and acidic residues" evidence="5">
    <location>
        <begin position="7"/>
        <end position="22"/>
    </location>
</feature>
<dbReference type="GO" id="GO:0003700">
    <property type="term" value="F:DNA-binding transcription factor activity"/>
    <property type="evidence" value="ECO:0007669"/>
    <property type="project" value="InterPro"/>
</dbReference>
<keyword evidence="8" id="KW-1185">Reference proteome</keyword>
<dbReference type="Proteomes" id="UP001327560">
    <property type="component" value="Chromosome 6"/>
</dbReference>
<sequence length="158" mass="18367">MRGSKRTHTDEKEADSQRRFPLERGLPPPWWPTGEESWWGVQGNAKAQLPPPYQKPHDLKKAWKLSLFAAVIKHMSPNLDNMRRLVWQSKRLHSKMIAKESEVWSRVINQEEALVELANKSLRIFGTSNKDRDITEGPAGGWQSDDKRKCEFGDNMRF</sequence>